<evidence type="ECO:0000256" key="1">
    <source>
        <dbReference type="SAM" id="MobiDB-lite"/>
    </source>
</evidence>
<sequence>FDFSVLLVSLLRGVGYDAYVVSGYALREITTMDETHTDLMYEESTGAVSTKHPASEPLEKRVGSHPGAAAGEEGVNWDAKKQTEAMEGKAAKYKVKPPRMLRSTFLASQDAKKKAAEQAAAESLKAKEEKEKAASEEDEDELRGLRIHAWVLVLPGKREVAEAFFIESTTSKIYPTDSDEYLGVESVFSSLNYWVNMQACEEGLKGVSFDLGDNAKWEFVLLDNSQPGLALPGPGNRAGNHQAFEEEEDEEDENGAPGTEGLDLPPSWVDKISLSKEQFESRCPQGFKQVTYKNARHEIFAEYHRPDGMVSRLTFFDDETRTSIREIKENFDNRK</sequence>
<keyword evidence="5" id="KW-1185">Reference proteome</keyword>
<evidence type="ECO:0000259" key="2">
    <source>
        <dbReference type="Pfam" id="PF24656"/>
    </source>
</evidence>
<feature type="compositionally biased region" description="Basic and acidic residues" evidence="1">
    <location>
        <begin position="53"/>
        <end position="62"/>
    </location>
</feature>
<proteinExistence type="predicted"/>
<feature type="compositionally biased region" description="Acidic residues" evidence="1">
    <location>
        <begin position="245"/>
        <end position="254"/>
    </location>
</feature>
<dbReference type="GO" id="GO:0048870">
    <property type="term" value="P:cell motility"/>
    <property type="evidence" value="ECO:0007669"/>
    <property type="project" value="TreeGrafter"/>
</dbReference>
<dbReference type="PANTHER" id="PTHR35249">
    <property type="entry name" value="DYNEIN REGULATORY COMPLEX SUBUNIT 7"/>
    <property type="match status" value="1"/>
</dbReference>
<evidence type="ECO:0000259" key="3">
    <source>
        <dbReference type="Pfam" id="PF24667"/>
    </source>
</evidence>
<dbReference type="GO" id="GO:0031514">
    <property type="term" value="C:motile cilium"/>
    <property type="evidence" value="ECO:0007669"/>
    <property type="project" value="TreeGrafter"/>
</dbReference>
<gene>
    <name evidence="4" type="ORF">BJ554DRAFT_595</name>
</gene>
<dbReference type="EMBL" id="JAEFCI010007444">
    <property type="protein sequence ID" value="KAG5459062.1"/>
    <property type="molecule type" value="Genomic_DNA"/>
</dbReference>
<feature type="domain" description="Dynein regulatory complex subunit 7 MORN" evidence="3">
    <location>
        <begin position="284"/>
        <end position="335"/>
    </location>
</feature>
<feature type="region of interest" description="Disordered" evidence="1">
    <location>
        <begin position="46"/>
        <end position="72"/>
    </location>
</feature>
<name>A0A8H7ZTT9_9FUNG</name>
<dbReference type="InterPro" id="IPR056290">
    <property type="entry name" value="CEPT76/DRC7_peptidase-like_dom"/>
</dbReference>
<dbReference type="Pfam" id="PF24667">
    <property type="entry name" value="MORN_DRC7"/>
    <property type="match status" value="1"/>
</dbReference>
<dbReference type="AlphaFoldDB" id="A0A8H7ZTT9"/>
<evidence type="ECO:0000313" key="5">
    <source>
        <dbReference type="Proteomes" id="UP000673691"/>
    </source>
</evidence>
<feature type="region of interest" description="Disordered" evidence="1">
    <location>
        <begin position="230"/>
        <end position="265"/>
    </location>
</feature>
<dbReference type="Proteomes" id="UP000673691">
    <property type="component" value="Unassembled WGS sequence"/>
</dbReference>
<feature type="compositionally biased region" description="Basic and acidic residues" evidence="1">
    <location>
        <begin position="124"/>
        <end position="135"/>
    </location>
</feature>
<protein>
    <submittedName>
        <fullName evidence="4">Uncharacterized protein</fullName>
    </submittedName>
</protein>
<dbReference type="Pfam" id="PF24656">
    <property type="entry name" value="CEPT76_peptidase"/>
    <property type="match status" value="1"/>
</dbReference>
<organism evidence="4 5">
    <name type="scientific">Olpidium bornovanus</name>
    <dbReference type="NCBI Taxonomy" id="278681"/>
    <lineage>
        <taxon>Eukaryota</taxon>
        <taxon>Fungi</taxon>
        <taxon>Fungi incertae sedis</taxon>
        <taxon>Olpidiomycota</taxon>
        <taxon>Olpidiomycotina</taxon>
        <taxon>Olpidiomycetes</taxon>
        <taxon>Olpidiales</taxon>
        <taxon>Olpidiaceae</taxon>
        <taxon>Olpidium</taxon>
    </lineage>
</organism>
<feature type="region of interest" description="Disordered" evidence="1">
    <location>
        <begin position="117"/>
        <end position="139"/>
    </location>
</feature>
<accession>A0A8H7ZTT9</accession>
<dbReference type="PANTHER" id="PTHR35249:SF2">
    <property type="entry name" value="DYNEIN REGULATORY COMPLEX SUBUNIT 7"/>
    <property type="match status" value="1"/>
</dbReference>
<dbReference type="InterPro" id="IPR033551">
    <property type="entry name" value="DRC7/lobo"/>
</dbReference>
<reference evidence="4 5" key="1">
    <citation type="journal article" name="Sci. Rep.">
        <title>Genome-scale phylogenetic analyses confirm Olpidium as the closest living zoosporic fungus to the non-flagellated, terrestrial fungi.</title>
        <authorList>
            <person name="Chang Y."/>
            <person name="Rochon D."/>
            <person name="Sekimoto S."/>
            <person name="Wang Y."/>
            <person name="Chovatia M."/>
            <person name="Sandor L."/>
            <person name="Salamov A."/>
            <person name="Grigoriev I.V."/>
            <person name="Stajich J.E."/>
            <person name="Spatafora J.W."/>
        </authorList>
    </citation>
    <scope>NUCLEOTIDE SEQUENCE [LARGE SCALE GENOMIC DNA]</scope>
    <source>
        <strain evidence="4">S191</strain>
    </source>
</reference>
<feature type="non-terminal residue" evidence="4">
    <location>
        <position position="1"/>
    </location>
</feature>
<comment type="caution">
    <text evidence="4">The sequence shown here is derived from an EMBL/GenBank/DDBJ whole genome shotgun (WGS) entry which is preliminary data.</text>
</comment>
<dbReference type="OrthoDB" id="10262874at2759"/>
<evidence type="ECO:0000313" key="4">
    <source>
        <dbReference type="EMBL" id="KAG5459062.1"/>
    </source>
</evidence>
<feature type="domain" description="CEP76/DRC7 peptidase-like" evidence="2">
    <location>
        <begin position="148"/>
        <end position="218"/>
    </location>
</feature>
<dbReference type="InterPro" id="IPR056291">
    <property type="entry name" value="MORN_DRC7"/>
</dbReference>